<organism evidence="1 2">
    <name type="scientific">Cricetulus griseus</name>
    <name type="common">Chinese hamster</name>
    <name type="synonym">Cricetulus barabensis griseus</name>
    <dbReference type="NCBI Taxonomy" id="10029"/>
    <lineage>
        <taxon>Eukaryota</taxon>
        <taxon>Metazoa</taxon>
        <taxon>Chordata</taxon>
        <taxon>Craniata</taxon>
        <taxon>Vertebrata</taxon>
        <taxon>Euteleostomi</taxon>
        <taxon>Mammalia</taxon>
        <taxon>Eutheria</taxon>
        <taxon>Euarchontoglires</taxon>
        <taxon>Glires</taxon>
        <taxon>Rodentia</taxon>
        <taxon>Myomorpha</taxon>
        <taxon>Muroidea</taxon>
        <taxon>Cricetidae</taxon>
        <taxon>Cricetinae</taxon>
        <taxon>Cricetulus</taxon>
    </lineage>
</organism>
<reference evidence="2" key="1">
    <citation type="journal article" date="2011" name="Nat. Biotechnol.">
        <title>The genomic sequence of the Chinese hamster ovary (CHO)-K1 cell line.</title>
        <authorList>
            <person name="Xu X."/>
            <person name="Nagarajan H."/>
            <person name="Lewis N.E."/>
            <person name="Pan S."/>
            <person name="Cai Z."/>
            <person name="Liu X."/>
            <person name="Chen W."/>
            <person name="Xie M."/>
            <person name="Wang W."/>
            <person name="Hammond S."/>
            <person name="Andersen M.R."/>
            <person name="Neff N."/>
            <person name="Passarelli B."/>
            <person name="Koh W."/>
            <person name="Fan H.C."/>
            <person name="Wang J."/>
            <person name="Gui Y."/>
            <person name="Lee K.H."/>
            <person name="Betenbaugh M.J."/>
            <person name="Quake S.R."/>
            <person name="Famili I."/>
            <person name="Palsson B.O."/>
            <person name="Wang J."/>
        </authorList>
    </citation>
    <scope>NUCLEOTIDE SEQUENCE [LARGE SCALE GENOMIC DNA]</scope>
    <source>
        <strain evidence="2">CHO K1 cell line</strain>
    </source>
</reference>
<protein>
    <submittedName>
        <fullName evidence="1">Uncharacterized protein</fullName>
    </submittedName>
</protein>
<sequence length="92" mass="10721">MGEHHNFPQHFQMKGKDWLPFLELTCLFVRSTLSYEKRMCVKYKLKETKKKKNPSAVWSVWTSANEDTISSLCRSNGQRDLPPPLLTQITGH</sequence>
<accession>G3IET3</accession>
<proteinExistence type="predicted"/>
<dbReference type="Proteomes" id="UP000001075">
    <property type="component" value="Unassembled WGS sequence"/>
</dbReference>
<evidence type="ECO:0000313" key="2">
    <source>
        <dbReference type="Proteomes" id="UP000001075"/>
    </source>
</evidence>
<dbReference type="InParanoid" id="G3IET3"/>
<evidence type="ECO:0000313" key="1">
    <source>
        <dbReference type="EMBL" id="EGW08540.1"/>
    </source>
</evidence>
<name>G3IET3_CRIGR</name>
<dbReference type="AlphaFoldDB" id="G3IET3"/>
<gene>
    <name evidence="1" type="ORF">I79_022237</name>
</gene>
<dbReference type="EMBL" id="JH002264">
    <property type="protein sequence ID" value="EGW08540.1"/>
    <property type="molecule type" value="Genomic_DNA"/>
</dbReference>